<name>A0A067SSP6_GALM3</name>
<dbReference type="OrthoDB" id="2963168at2759"/>
<dbReference type="STRING" id="685588.A0A067SSP6"/>
<dbReference type="SUPFAM" id="SSF53067">
    <property type="entry name" value="Actin-like ATPase domain"/>
    <property type="match status" value="2"/>
</dbReference>
<dbReference type="AlphaFoldDB" id="A0A067SSP6"/>
<dbReference type="EMBL" id="KL142400">
    <property type="protein sequence ID" value="KDR69808.1"/>
    <property type="molecule type" value="Genomic_DNA"/>
</dbReference>
<dbReference type="InterPro" id="IPR043129">
    <property type="entry name" value="ATPase_NBD"/>
</dbReference>
<dbReference type="PANTHER" id="PTHR14187:SF5">
    <property type="entry name" value="HEAT SHOCK 70 KDA PROTEIN 12A"/>
    <property type="match status" value="1"/>
</dbReference>
<evidence type="ECO:0008006" key="3">
    <source>
        <dbReference type="Google" id="ProtNLM"/>
    </source>
</evidence>
<accession>A0A067SSP6</accession>
<sequence length="593" mass="65677">MSSRAVYKGSRRKLVLAFDVGTTFSGISYSILDPGQIPVIKGVTRFPSHEKTGGTSKIPTIIYYSKKGEVQAVGAEATCDGIGVAAEDGNWFKAEWFKLHLRSKVVGEQNILENIPPLPPNKTAVQVFADFLQYLFHCASRYIQDSHVNGANLWEAVKGDIVFVLSHPNGWEGKEQGQMCRAAVLAGLIPDDLSGHSRLSFVTEGEASLHFAIQNGVLLNAMAKGEGVVIVDAGGGTIDISSYRRNMQDVNKAFEEIAVAQCLLSGSVFVNVYATKFLTSFLEDSSFSEDVDHIVHCFDMATKPRFKNADEPQYVKFGSTRDNDPTHNIRFGQLKLAGSDVAQFFTPSVNSIIKAVLELQNIFHDKISQVIMVGGFSASDWLFDNVSRALTKAQLGLSVVRPEEHVNKAVSDGAVSFFLDHFVRARVSKAAYGQICGILYDPCDAEHVKRKASIIISASGRSHVNHYFQVILPKNTQVAEAQEFRRPFNFERFDRADFKTSYPTISCYRGSTKQPQWRDIEPDKYTTVCKVKVDLSPLPSVSLVNESGKPYYRVDYDVIVFFGLTEMKAQVAWKENGVEKRSPATIIYDADAL</sequence>
<protein>
    <recommendedName>
        <fullName evidence="3">Heat shock 70 kDa protein 12A</fullName>
    </recommendedName>
</protein>
<dbReference type="PANTHER" id="PTHR14187">
    <property type="entry name" value="ALPHA KINASE/ELONGATION FACTOR 2 KINASE"/>
    <property type="match status" value="1"/>
</dbReference>
<reference evidence="2" key="1">
    <citation type="journal article" date="2014" name="Proc. Natl. Acad. Sci. U.S.A.">
        <title>Extensive sampling of basidiomycete genomes demonstrates inadequacy of the white-rot/brown-rot paradigm for wood decay fungi.</title>
        <authorList>
            <person name="Riley R."/>
            <person name="Salamov A.A."/>
            <person name="Brown D.W."/>
            <person name="Nagy L.G."/>
            <person name="Floudas D."/>
            <person name="Held B.W."/>
            <person name="Levasseur A."/>
            <person name="Lombard V."/>
            <person name="Morin E."/>
            <person name="Otillar R."/>
            <person name="Lindquist E.A."/>
            <person name="Sun H."/>
            <person name="LaButti K.M."/>
            <person name="Schmutz J."/>
            <person name="Jabbour D."/>
            <person name="Luo H."/>
            <person name="Baker S.E."/>
            <person name="Pisabarro A.G."/>
            <person name="Walton J.D."/>
            <person name="Blanchette R.A."/>
            <person name="Henrissat B."/>
            <person name="Martin F."/>
            <person name="Cullen D."/>
            <person name="Hibbett D.S."/>
            <person name="Grigoriev I.V."/>
        </authorList>
    </citation>
    <scope>NUCLEOTIDE SEQUENCE [LARGE SCALE GENOMIC DNA]</scope>
    <source>
        <strain evidence="2">CBS 339.88</strain>
    </source>
</reference>
<organism evidence="1 2">
    <name type="scientific">Galerina marginata (strain CBS 339.88)</name>
    <dbReference type="NCBI Taxonomy" id="685588"/>
    <lineage>
        <taxon>Eukaryota</taxon>
        <taxon>Fungi</taxon>
        <taxon>Dikarya</taxon>
        <taxon>Basidiomycota</taxon>
        <taxon>Agaricomycotina</taxon>
        <taxon>Agaricomycetes</taxon>
        <taxon>Agaricomycetidae</taxon>
        <taxon>Agaricales</taxon>
        <taxon>Agaricineae</taxon>
        <taxon>Strophariaceae</taxon>
        <taxon>Galerina</taxon>
    </lineage>
</organism>
<proteinExistence type="predicted"/>
<evidence type="ECO:0000313" key="1">
    <source>
        <dbReference type="EMBL" id="KDR69808.1"/>
    </source>
</evidence>
<evidence type="ECO:0000313" key="2">
    <source>
        <dbReference type="Proteomes" id="UP000027222"/>
    </source>
</evidence>
<dbReference type="CDD" id="cd10170">
    <property type="entry name" value="ASKHA_NBD_HSP70"/>
    <property type="match status" value="1"/>
</dbReference>
<dbReference type="HOGENOM" id="CLU_009958_4_2_1"/>
<keyword evidence="2" id="KW-1185">Reference proteome</keyword>
<gene>
    <name evidence="1" type="ORF">GALMADRAFT_255622</name>
</gene>
<dbReference type="Gene3D" id="3.30.420.40">
    <property type="match status" value="1"/>
</dbReference>
<dbReference type="Proteomes" id="UP000027222">
    <property type="component" value="Unassembled WGS sequence"/>
</dbReference>